<dbReference type="InterPro" id="IPR052264">
    <property type="entry name" value="UPF0175_domain"/>
</dbReference>
<dbReference type="Proteomes" id="UP000064893">
    <property type="component" value="Chromosome"/>
</dbReference>
<evidence type="ECO:0000313" key="3">
    <source>
        <dbReference type="Proteomes" id="UP000064893"/>
    </source>
</evidence>
<protein>
    <submittedName>
        <fullName evidence="2">Putative small protein</fullName>
    </submittedName>
</protein>
<dbReference type="Pfam" id="PF03683">
    <property type="entry name" value="UPF0175"/>
    <property type="match status" value="1"/>
</dbReference>
<dbReference type="EMBL" id="CP013118">
    <property type="protein sequence ID" value="ALO16784.1"/>
    <property type="molecule type" value="Genomic_DNA"/>
</dbReference>
<dbReference type="PANTHER" id="PTHR37525:SF1">
    <property type="entry name" value="UPF0175 PROTEIN SSL1255"/>
    <property type="match status" value="1"/>
</dbReference>
<keyword evidence="3" id="KW-1185">Reference proteome</keyword>
<evidence type="ECO:0000256" key="1">
    <source>
        <dbReference type="ARBA" id="ARBA00005651"/>
    </source>
</evidence>
<dbReference type="InterPro" id="IPR005368">
    <property type="entry name" value="UPF0175"/>
</dbReference>
<gene>
    <name evidence="2" type="ORF">L21SP5_03169</name>
</gene>
<evidence type="ECO:0000313" key="2">
    <source>
        <dbReference type="EMBL" id="ALO16784.1"/>
    </source>
</evidence>
<reference evidence="2 3" key="1">
    <citation type="submission" date="2015-11" db="EMBL/GenBank/DDBJ databases">
        <title>Description and complete genome sequence of a novel strain predominating in hypersaline microbial mats and representing a new family of the Bacteriodetes phylum.</title>
        <authorList>
            <person name="Spring S."/>
            <person name="Bunk B."/>
            <person name="Sproer C."/>
            <person name="Klenk H.-P."/>
        </authorList>
    </citation>
    <scope>NUCLEOTIDE SEQUENCE [LARGE SCALE GENOMIC DNA]</scope>
    <source>
        <strain evidence="2 3">L21-Spi-D4</strain>
    </source>
</reference>
<dbReference type="PANTHER" id="PTHR37525">
    <property type="entry name" value="UPF0175 PROTEIN SSL1255"/>
    <property type="match status" value="1"/>
</dbReference>
<dbReference type="STRING" id="1307839.L21SP5_03169"/>
<dbReference type="AlphaFoldDB" id="A0A0S2I3E8"/>
<dbReference type="KEGG" id="blq:L21SP5_03169"/>
<proteinExistence type="inferred from homology"/>
<organism evidence="2 3">
    <name type="scientific">Salinivirga cyanobacteriivorans</name>
    <dbReference type="NCBI Taxonomy" id="1307839"/>
    <lineage>
        <taxon>Bacteria</taxon>
        <taxon>Pseudomonadati</taxon>
        <taxon>Bacteroidota</taxon>
        <taxon>Bacteroidia</taxon>
        <taxon>Bacteroidales</taxon>
        <taxon>Salinivirgaceae</taxon>
        <taxon>Salinivirga</taxon>
    </lineage>
</organism>
<sequence>MNNTQKIVSVELPSDILLALNSNEAELKSHIKISLALRLFQQQKLTLGKAAQLAGVSRLNFEKLLAENGIPISHLDIDDVYSDSEKLL</sequence>
<accession>A0A0S2I3E8</accession>
<name>A0A0S2I3E8_9BACT</name>
<dbReference type="RefSeq" id="WP_057954135.1">
    <property type="nucleotide sequence ID" value="NZ_CP013118.1"/>
</dbReference>
<dbReference type="OrthoDB" id="1122111at2"/>
<comment type="similarity">
    <text evidence="1">Belongs to the UPF0175 family.</text>
</comment>